<feature type="transmembrane region" description="Helical" evidence="1">
    <location>
        <begin position="95"/>
        <end position="115"/>
    </location>
</feature>
<keyword evidence="1" id="KW-0812">Transmembrane</keyword>
<protein>
    <submittedName>
        <fullName evidence="2">K+ transporter</fullName>
    </submittedName>
</protein>
<organism evidence="2 3">
    <name type="scientific">Moheibacter stercoris</name>
    <dbReference type="NCBI Taxonomy" id="1628251"/>
    <lineage>
        <taxon>Bacteria</taxon>
        <taxon>Pseudomonadati</taxon>
        <taxon>Bacteroidota</taxon>
        <taxon>Flavobacteriia</taxon>
        <taxon>Flavobacteriales</taxon>
        <taxon>Weeksellaceae</taxon>
        <taxon>Moheibacter</taxon>
    </lineage>
</organism>
<keyword evidence="1" id="KW-1133">Transmembrane helix</keyword>
<dbReference type="EMBL" id="JBEPMO010000010">
    <property type="protein sequence ID" value="MET3732246.1"/>
    <property type="molecule type" value="Genomic_DNA"/>
</dbReference>
<evidence type="ECO:0000313" key="3">
    <source>
        <dbReference type="Proteomes" id="UP001549146"/>
    </source>
</evidence>
<name>A0ABV2LUL9_9FLAO</name>
<keyword evidence="3" id="KW-1185">Reference proteome</keyword>
<keyword evidence="1" id="KW-0472">Membrane</keyword>
<reference evidence="2 3" key="1">
    <citation type="submission" date="2024-06" db="EMBL/GenBank/DDBJ databases">
        <title>Genomic Encyclopedia of Type Strains, Phase IV (KMG-IV): sequencing the most valuable type-strain genomes for metagenomic binning, comparative biology and taxonomic classification.</title>
        <authorList>
            <person name="Goeker M."/>
        </authorList>
    </citation>
    <scope>NUCLEOTIDE SEQUENCE [LARGE SCALE GENOMIC DNA]</scope>
    <source>
        <strain evidence="2 3">DSM 29388</strain>
    </source>
</reference>
<evidence type="ECO:0000313" key="2">
    <source>
        <dbReference type="EMBL" id="MET3732246.1"/>
    </source>
</evidence>
<gene>
    <name evidence="2" type="ORF">ABID46_001835</name>
</gene>
<accession>A0ABV2LUL9</accession>
<sequence>MKLTRNFFFAIGVFLLTILLHIGFVQVLLGESKPYYSSIYVFTISLLVVSLLVIQFLEYKWRDYLGYFFLVVVAIKLVAAKIFMNSIEQRHENEFKFSFLVLYLISLILITWFTARKLMNEEN</sequence>
<proteinExistence type="predicted"/>
<dbReference type="Proteomes" id="UP001549146">
    <property type="component" value="Unassembled WGS sequence"/>
</dbReference>
<evidence type="ECO:0000256" key="1">
    <source>
        <dbReference type="SAM" id="Phobius"/>
    </source>
</evidence>
<dbReference type="RefSeq" id="WP_354509294.1">
    <property type="nucleotide sequence ID" value="NZ_JBEPMO010000010.1"/>
</dbReference>
<feature type="transmembrane region" description="Helical" evidence="1">
    <location>
        <begin position="35"/>
        <end position="57"/>
    </location>
</feature>
<comment type="caution">
    <text evidence="2">The sequence shown here is derived from an EMBL/GenBank/DDBJ whole genome shotgun (WGS) entry which is preliminary data.</text>
</comment>
<feature type="transmembrane region" description="Helical" evidence="1">
    <location>
        <begin position="7"/>
        <end position="29"/>
    </location>
</feature>
<feature type="transmembrane region" description="Helical" evidence="1">
    <location>
        <begin position="64"/>
        <end position="83"/>
    </location>
</feature>